<gene>
    <name evidence="2" type="ordered locus">Thivi_4168</name>
</gene>
<dbReference type="EMBL" id="CP003154">
    <property type="protein sequence ID" value="AFL75986.1"/>
    <property type="molecule type" value="Genomic_DNA"/>
</dbReference>
<dbReference type="Pfam" id="PF19991">
    <property type="entry name" value="HMA_2"/>
    <property type="match status" value="1"/>
</dbReference>
<dbReference type="Proteomes" id="UP000006062">
    <property type="component" value="Chromosome"/>
</dbReference>
<keyword evidence="3" id="KW-1185">Reference proteome</keyword>
<accession>I3YG68</accession>
<dbReference type="HOGENOM" id="CLU_1593815_0_0_6"/>
<evidence type="ECO:0000313" key="2">
    <source>
        <dbReference type="EMBL" id="AFL75986.1"/>
    </source>
</evidence>
<dbReference type="eggNOG" id="ENOG5032YSN">
    <property type="taxonomic scope" value="Bacteria"/>
</dbReference>
<organism evidence="2 3">
    <name type="scientific">Thiocystis violascens (strain ATCC 17096 / DSM 198 / 6111)</name>
    <name type="common">Chromatium violascens</name>
    <dbReference type="NCBI Taxonomy" id="765911"/>
    <lineage>
        <taxon>Bacteria</taxon>
        <taxon>Pseudomonadati</taxon>
        <taxon>Pseudomonadota</taxon>
        <taxon>Gammaproteobacteria</taxon>
        <taxon>Chromatiales</taxon>
        <taxon>Chromatiaceae</taxon>
        <taxon>Thiocystis</taxon>
    </lineage>
</organism>
<feature type="compositionally biased region" description="Pro residues" evidence="1">
    <location>
        <begin position="113"/>
        <end position="122"/>
    </location>
</feature>
<evidence type="ECO:0000256" key="1">
    <source>
        <dbReference type="SAM" id="MobiDB-lite"/>
    </source>
</evidence>
<evidence type="ECO:0008006" key="4">
    <source>
        <dbReference type="Google" id="ProtNLM"/>
    </source>
</evidence>
<name>I3YG68_THIV6</name>
<dbReference type="AlphaFoldDB" id="I3YG68"/>
<reference evidence="2 3" key="1">
    <citation type="submission" date="2012-06" db="EMBL/GenBank/DDBJ databases">
        <title>Complete sequence of Thiocystis violascens DSM 198.</title>
        <authorList>
            <consortium name="US DOE Joint Genome Institute"/>
            <person name="Lucas S."/>
            <person name="Han J."/>
            <person name="Lapidus A."/>
            <person name="Cheng J.-F."/>
            <person name="Goodwin L."/>
            <person name="Pitluck S."/>
            <person name="Peters L."/>
            <person name="Ovchinnikova G."/>
            <person name="Teshima H."/>
            <person name="Detter J.C."/>
            <person name="Han C."/>
            <person name="Tapia R."/>
            <person name="Land M."/>
            <person name="Hauser L."/>
            <person name="Kyrpides N."/>
            <person name="Ivanova N."/>
            <person name="Pagani I."/>
            <person name="Vogl K."/>
            <person name="Liu Z."/>
            <person name="Frigaard N.-U."/>
            <person name="Bryant D."/>
            <person name="Woyke T."/>
        </authorList>
    </citation>
    <scope>NUCLEOTIDE SEQUENCE [LARGE SCALE GENOMIC DNA]</scope>
    <source>
        <strain evidence="3">ATCC 17096 / DSM 198 / 6111</strain>
    </source>
</reference>
<dbReference type="STRING" id="765911.Thivi_4168"/>
<sequence length="167" mass="18524">MPRLSAHLAPFEICHRIPGRMRLRIPALQENAALGARMAGALRALDGVQAMRINPACASLVLYHRPAHRLTPDILAQALQPLLPSTVSPPGLHPGLRPAKPPTRSAQRSLQRPSPPSAPPAPTPCILCRMKLNATRWILADVWRCWRQHFTQRMRAVLVTAFMPLRS</sequence>
<dbReference type="KEGG" id="tvi:Thivi_4168"/>
<dbReference type="RefSeq" id="WP_014780369.1">
    <property type="nucleotide sequence ID" value="NC_018012.1"/>
</dbReference>
<dbReference type="OrthoDB" id="5772565at2"/>
<evidence type="ECO:0000313" key="3">
    <source>
        <dbReference type="Proteomes" id="UP000006062"/>
    </source>
</evidence>
<protein>
    <recommendedName>
        <fullName evidence="4">Cation transport ATPase</fullName>
    </recommendedName>
</protein>
<proteinExistence type="predicted"/>
<feature type="region of interest" description="Disordered" evidence="1">
    <location>
        <begin position="87"/>
        <end position="122"/>
    </location>
</feature>